<organism evidence="1 2">
    <name type="scientific">Candida boidinii</name>
    <name type="common">Yeast</name>
    <dbReference type="NCBI Taxonomy" id="5477"/>
    <lineage>
        <taxon>Eukaryota</taxon>
        <taxon>Fungi</taxon>
        <taxon>Dikarya</taxon>
        <taxon>Ascomycota</taxon>
        <taxon>Saccharomycotina</taxon>
        <taxon>Pichiomycetes</taxon>
        <taxon>Pichiales</taxon>
        <taxon>Pichiaceae</taxon>
        <taxon>Ogataea</taxon>
        <taxon>Ogataea/Candida clade</taxon>
    </lineage>
</organism>
<keyword evidence="2" id="KW-1185">Reference proteome</keyword>
<accession>A0A9W6T481</accession>
<sequence length="195" mass="22715">MGKKRVLSNEEYHSNLENSIKSEFFPTLLTNSNNTNDKIIPIDKLTSNYINKDKNELNLLLEQDKLNLRSSKPWLFKKGDEINSIDKDIKLIEYTKSIDKTPDPDLKLVTTSTKTSYSKKHYPFKNSKKINKPETIISNTNFKNDILNNVNKNEKQNSNKLKIEKNYDMIPPKKLTKDKNEITKRIIRNSLGLNK</sequence>
<dbReference type="Proteomes" id="UP001165120">
    <property type="component" value="Unassembled WGS sequence"/>
</dbReference>
<name>A0A9W6T481_CANBO</name>
<evidence type="ECO:0000313" key="2">
    <source>
        <dbReference type="Proteomes" id="UP001165120"/>
    </source>
</evidence>
<evidence type="ECO:0000313" key="1">
    <source>
        <dbReference type="EMBL" id="GME76011.1"/>
    </source>
</evidence>
<comment type="caution">
    <text evidence="1">The sequence shown here is derived from an EMBL/GenBank/DDBJ whole genome shotgun (WGS) entry which is preliminary data.</text>
</comment>
<proteinExistence type="predicted"/>
<protein>
    <submittedName>
        <fullName evidence="1">Unnamed protein product</fullName>
    </submittedName>
</protein>
<dbReference type="EMBL" id="BSXN01002236">
    <property type="protein sequence ID" value="GME76011.1"/>
    <property type="molecule type" value="Genomic_DNA"/>
</dbReference>
<dbReference type="AlphaFoldDB" id="A0A9W6T481"/>
<reference evidence="1" key="1">
    <citation type="submission" date="2023-04" db="EMBL/GenBank/DDBJ databases">
        <title>Candida boidinii NBRC 10035.</title>
        <authorList>
            <person name="Ichikawa N."/>
            <person name="Sato H."/>
            <person name="Tonouchi N."/>
        </authorList>
    </citation>
    <scope>NUCLEOTIDE SEQUENCE</scope>
    <source>
        <strain evidence="1">NBRC 10035</strain>
    </source>
</reference>
<gene>
    <name evidence="1" type="ORF">Cboi02_000501300</name>
</gene>